<feature type="compositionally biased region" description="Basic and acidic residues" evidence="1">
    <location>
        <begin position="384"/>
        <end position="396"/>
    </location>
</feature>
<name>A0A067PX62_9AGAM</name>
<dbReference type="Proteomes" id="UP000027265">
    <property type="component" value="Unassembled WGS sequence"/>
</dbReference>
<proteinExistence type="predicted"/>
<evidence type="ECO:0000313" key="2">
    <source>
        <dbReference type="EMBL" id="KDQ59413.1"/>
    </source>
</evidence>
<gene>
    <name evidence="2" type="ORF">JAAARDRAFT_46197</name>
</gene>
<dbReference type="HOGENOM" id="CLU_484898_0_0_1"/>
<dbReference type="InParanoid" id="A0A067PX62"/>
<feature type="region of interest" description="Disordered" evidence="1">
    <location>
        <begin position="105"/>
        <end position="177"/>
    </location>
</feature>
<evidence type="ECO:0000256" key="1">
    <source>
        <dbReference type="SAM" id="MobiDB-lite"/>
    </source>
</evidence>
<feature type="compositionally biased region" description="Polar residues" evidence="1">
    <location>
        <begin position="116"/>
        <end position="125"/>
    </location>
</feature>
<dbReference type="EMBL" id="KL197715">
    <property type="protein sequence ID" value="KDQ59413.1"/>
    <property type="molecule type" value="Genomic_DNA"/>
</dbReference>
<dbReference type="AlphaFoldDB" id="A0A067PX62"/>
<keyword evidence="3" id="KW-1185">Reference proteome</keyword>
<sequence length="562" mass="61626">MSHIRSSPSNPVGFDTNGFIESLFFQVRQLKTQASNLHAENQRLHQILVELDLQVKFERGKYAKLVTTVEGTVFSITSRLGNLARQTCAEFAQPQSQGLASVASMNGGQMDEQENETPSHTNLSVTPEMGFEVSSSPESINSGEQKVQSSPSTSQMGMDVDVSEGPPAVKRSRHGGKAKAMAPLIAEVVHKLEGSNGSDRAAGKRRGKQRANFVKNLGRGLEENAQGEQLPEELLVDIDSRPSSHGFLESTDGPPAATLPRIVVLDFDLEEGPNQGRQFTSSPLPRHLSPRNSDMHEDLINFSAGEEDPMASNRLSIATDVTDLDLQTLADRKEEPFPTIPAISLEAYNSVLGNHTSGSADRNHDQRSQPNESLVDLETDDWFVDDRSESSDRDLIVDVDELGEGDALPGDDDEDNDGGEDEGDDEADDKFRRWTPPRGPGSRGVDALPHRRVPVEPLRRTAPEIQRSAVHERWLHRSPIATASLLDSTMRSDRLLSPIHELQGTPAPSNVAPSRRNVQASGNLEDLDAVLYAPYRSATVLSRGAAPFFRLELGDIYFHRDQ</sequence>
<feature type="compositionally biased region" description="Polar residues" evidence="1">
    <location>
        <begin position="133"/>
        <end position="156"/>
    </location>
</feature>
<organism evidence="2 3">
    <name type="scientific">Jaapia argillacea MUCL 33604</name>
    <dbReference type="NCBI Taxonomy" id="933084"/>
    <lineage>
        <taxon>Eukaryota</taxon>
        <taxon>Fungi</taxon>
        <taxon>Dikarya</taxon>
        <taxon>Basidiomycota</taxon>
        <taxon>Agaricomycotina</taxon>
        <taxon>Agaricomycetes</taxon>
        <taxon>Agaricomycetidae</taxon>
        <taxon>Jaapiales</taxon>
        <taxon>Jaapiaceae</taxon>
        <taxon>Jaapia</taxon>
    </lineage>
</organism>
<evidence type="ECO:0000313" key="3">
    <source>
        <dbReference type="Proteomes" id="UP000027265"/>
    </source>
</evidence>
<protein>
    <submittedName>
        <fullName evidence="2">Uncharacterized protein</fullName>
    </submittedName>
</protein>
<feature type="compositionally biased region" description="Acidic residues" evidence="1">
    <location>
        <begin position="397"/>
        <end position="428"/>
    </location>
</feature>
<accession>A0A067PX62</accession>
<reference evidence="3" key="1">
    <citation type="journal article" date="2014" name="Proc. Natl. Acad. Sci. U.S.A.">
        <title>Extensive sampling of basidiomycete genomes demonstrates inadequacy of the white-rot/brown-rot paradigm for wood decay fungi.</title>
        <authorList>
            <person name="Riley R."/>
            <person name="Salamov A.A."/>
            <person name="Brown D.W."/>
            <person name="Nagy L.G."/>
            <person name="Floudas D."/>
            <person name="Held B.W."/>
            <person name="Levasseur A."/>
            <person name="Lombard V."/>
            <person name="Morin E."/>
            <person name="Otillar R."/>
            <person name="Lindquist E.A."/>
            <person name="Sun H."/>
            <person name="LaButti K.M."/>
            <person name="Schmutz J."/>
            <person name="Jabbour D."/>
            <person name="Luo H."/>
            <person name="Baker S.E."/>
            <person name="Pisabarro A.G."/>
            <person name="Walton J.D."/>
            <person name="Blanchette R.A."/>
            <person name="Henrissat B."/>
            <person name="Martin F."/>
            <person name="Cullen D."/>
            <person name="Hibbett D.S."/>
            <person name="Grigoriev I.V."/>
        </authorList>
    </citation>
    <scope>NUCLEOTIDE SEQUENCE [LARGE SCALE GENOMIC DNA]</scope>
    <source>
        <strain evidence="3">MUCL 33604</strain>
    </source>
</reference>
<feature type="region of interest" description="Disordered" evidence="1">
    <location>
        <begin position="354"/>
        <end position="452"/>
    </location>
</feature>